<dbReference type="GO" id="GO:0003677">
    <property type="term" value="F:DNA binding"/>
    <property type="evidence" value="ECO:0007669"/>
    <property type="project" value="InterPro"/>
</dbReference>
<dbReference type="GO" id="GO:0004803">
    <property type="term" value="F:transposase activity"/>
    <property type="evidence" value="ECO:0007669"/>
    <property type="project" value="InterPro"/>
</dbReference>
<organism evidence="2 3">
    <name type="scientific">Anaeromyxobacter diazotrophicus</name>
    <dbReference type="NCBI Taxonomy" id="2590199"/>
    <lineage>
        <taxon>Bacteria</taxon>
        <taxon>Pseudomonadati</taxon>
        <taxon>Myxococcota</taxon>
        <taxon>Myxococcia</taxon>
        <taxon>Myxococcales</taxon>
        <taxon>Cystobacterineae</taxon>
        <taxon>Anaeromyxobacteraceae</taxon>
        <taxon>Anaeromyxobacter</taxon>
    </lineage>
</organism>
<accession>A0A7I9VHU6</accession>
<dbReference type="Pfam" id="PF01527">
    <property type="entry name" value="HTH_Tnp_1"/>
    <property type="match status" value="1"/>
</dbReference>
<dbReference type="InterPro" id="IPR002514">
    <property type="entry name" value="Transposase_8"/>
</dbReference>
<evidence type="ECO:0000256" key="1">
    <source>
        <dbReference type="SAM" id="MobiDB-lite"/>
    </source>
</evidence>
<name>A0A7I9VHU6_9BACT</name>
<gene>
    <name evidence="2" type="ORF">AMYX_07050</name>
</gene>
<sequence>MPKGRTHTAEQIIRALREVDAGVKVGDVCRQLGVVEKYYGMEPSEARRLRELEDEFRPEGATLGYYGIVGHTAGRVFAGARAPRWFEELIARAMCRNRHRAAPPTAALRLPQGERKAATQQRSVSRRPSKNRT</sequence>
<evidence type="ECO:0000313" key="2">
    <source>
        <dbReference type="EMBL" id="GEJ55964.1"/>
    </source>
</evidence>
<feature type="region of interest" description="Disordered" evidence="1">
    <location>
        <begin position="101"/>
        <end position="133"/>
    </location>
</feature>
<evidence type="ECO:0000313" key="3">
    <source>
        <dbReference type="Proteomes" id="UP000503640"/>
    </source>
</evidence>
<dbReference type="Proteomes" id="UP000503640">
    <property type="component" value="Unassembled WGS sequence"/>
</dbReference>
<dbReference type="EMBL" id="BJTG01000002">
    <property type="protein sequence ID" value="GEJ55964.1"/>
    <property type="molecule type" value="Genomic_DNA"/>
</dbReference>
<protein>
    <submittedName>
        <fullName evidence="2">Uncharacterized protein</fullName>
    </submittedName>
</protein>
<comment type="caution">
    <text evidence="2">The sequence shown here is derived from an EMBL/GenBank/DDBJ whole genome shotgun (WGS) entry which is preliminary data.</text>
</comment>
<dbReference type="GO" id="GO:0006313">
    <property type="term" value="P:DNA transposition"/>
    <property type="evidence" value="ECO:0007669"/>
    <property type="project" value="InterPro"/>
</dbReference>
<dbReference type="AlphaFoldDB" id="A0A7I9VHU6"/>
<proteinExistence type="predicted"/>
<feature type="compositionally biased region" description="Low complexity" evidence="1">
    <location>
        <begin position="102"/>
        <end position="111"/>
    </location>
</feature>
<keyword evidence="3" id="KW-1185">Reference proteome</keyword>
<reference evidence="3" key="1">
    <citation type="journal article" date="2020" name="Appl. Environ. Microbiol.">
        <title>Diazotrophic Anaeromyxobacter Isolates from Soils.</title>
        <authorList>
            <person name="Masuda Y."/>
            <person name="Yamanaka H."/>
            <person name="Xu Z.X."/>
            <person name="Shiratori Y."/>
            <person name="Aono T."/>
            <person name="Amachi S."/>
            <person name="Senoo K."/>
            <person name="Itoh H."/>
        </authorList>
    </citation>
    <scope>NUCLEOTIDE SEQUENCE [LARGE SCALE GENOMIC DNA]</scope>
    <source>
        <strain evidence="3">R267</strain>
    </source>
</reference>
<feature type="compositionally biased region" description="Basic residues" evidence="1">
    <location>
        <begin position="124"/>
        <end position="133"/>
    </location>
</feature>